<evidence type="ECO:0000256" key="14">
    <source>
        <dbReference type="ARBA" id="ARBA00043094"/>
    </source>
</evidence>
<dbReference type="SUPFAM" id="SSF47384">
    <property type="entry name" value="Homodimeric domain of signal transducing histidine kinase"/>
    <property type="match status" value="1"/>
</dbReference>
<evidence type="ECO:0000256" key="8">
    <source>
        <dbReference type="ARBA" id="ARBA00022840"/>
    </source>
</evidence>
<dbReference type="GO" id="GO:0000155">
    <property type="term" value="F:phosphorelay sensor kinase activity"/>
    <property type="evidence" value="ECO:0007669"/>
    <property type="project" value="InterPro"/>
</dbReference>
<organism evidence="16 17">
    <name type="scientific">Aestuariirhabdus litorea</name>
    <dbReference type="NCBI Taxonomy" id="2528527"/>
    <lineage>
        <taxon>Bacteria</taxon>
        <taxon>Pseudomonadati</taxon>
        <taxon>Pseudomonadota</taxon>
        <taxon>Gammaproteobacteria</taxon>
        <taxon>Oceanospirillales</taxon>
        <taxon>Aestuariirhabdaceae</taxon>
        <taxon>Aestuariirhabdus</taxon>
    </lineage>
</organism>
<dbReference type="EMBL" id="QWEZ01000002">
    <property type="protein sequence ID" value="RRJ83125.1"/>
    <property type="molecule type" value="Genomic_DNA"/>
</dbReference>
<evidence type="ECO:0000256" key="1">
    <source>
        <dbReference type="ARBA" id="ARBA00000085"/>
    </source>
</evidence>
<dbReference type="PROSITE" id="PS50109">
    <property type="entry name" value="HIS_KIN"/>
    <property type="match status" value="1"/>
</dbReference>
<evidence type="ECO:0000256" key="7">
    <source>
        <dbReference type="ARBA" id="ARBA00022801"/>
    </source>
</evidence>
<evidence type="ECO:0000256" key="4">
    <source>
        <dbReference type="ARBA" id="ARBA00022679"/>
    </source>
</evidence>
<dbReference type="CDD" id="cd00082">
    <property type="entry name" value="HisKA"/>
    <property type="match status" value="1"/>
</dbReference>
<dbReference type="InterPro" id="IPR035965">
    <property type="entry name" value="PAS-like_dom_sf"/>
</dbReference>
<evidence type="ECO:0000256" key="9">
    <source>
        <dbReference type="ARBA" id="ARBA00023012"/>
    </source>
</evidence>
<sequence>MSGLHQQLLENLSTAVVVVDDRLCVIYMNPAAEAMMEASDTRLHGQPLSDLFVENPSSTDALLQAIRDANPFTKWEAVLYLHTGAQLEVDYVVTPLNGANTTLVIELQPRDRLKRISREEEMLSKQETTRTLVRGLAHEIKNPLGGIRGAAQLLARELENPEQQDYTNIIIEEADRLSNLVDKMLGPVKPPNIQELNIHELLERVCQLISAEVQGNLRIERDYDPSIPDLGADREQLMQVLLNIARNAMQAMETREDGLASACLTLRTRTQRQLTIGNQRHRLVARIDLIDNGPGIPETIKDQIFYPMISGRANGTGLGLSIAHSIITRHQGVLECQSEPGHTCFTIYLPISC</sequence>
<evidence type="ECO:0000256" key="13">
    <source>
        <dbReference type="ARBA" id="ARBA00042313"/>
    </source>
</evidence>
<keyword evidence="10" id="KW-0535">Nitrogen fixation</keyword>
<dbReference type="PANTHER" id="PTHR43065:SF16">
    <property type="entry name" value="SENSORY HISTIDINE KINASE_PHOSPHATASE NTRB"/>
    <property type="match status" value="1"/>
</dbReference>
<dbReference type="SMART" id="SM00091">
    <property type="entry name" value="PAS"/>
    <property type="match status" value="1"/>
</dbReference>
<dbReference type="EC" id="2.7.13.3" evidence="2"/>
<dbReference type="SMART" id="SM00387">
    <property type="entry name" value="HATPase_c"/>
    <property type="match status" value="1"/>
</dbReference>
<keyword evidence="9" id="KW-0902">Two-component regulatory system</keyword>
<evidence type="ECO:0000256" key="2">
    <source>
        <dbReference type="ARBA" id="ARBA00012438"/>
    </source>
</evidence>
<keyword evidence="4" id="KW-0808">Transferase</keyword>
<dbReference type="NCBIfam" id="TIGR00229">
    <property type="entry name" value="sensory_box"/>
    <property type="match status" value="1"/>
</dbReference>
<comment type="caution">
    <text evidence="16">The sequence shown here is derived from an EMBL/GenBank/DDBJ whole genome shotgun (WGS) entry which is preliminary data.</text>
</comment>
<dbReference type="InterPro" id="IPR036097">
    <property type="entry name" value="HisK_dim/P_sf"/>
</dbReference>
<proteinExistence type="predicted"/>
<dbReference type="SUPFAM" id="SSF55874">
    <property type="entry name" value="ATPase domain of HSP90 chaperone/DNA topoisomerase II/histidine kinase"/>
    <property type="match status" value="1"/>
</dbReference>
<keyword evidence="8" id="KW-0067">ATP-binding</keyword>
<keyword evidence="17" id="KW-1185">Reference proteome</keyword>
<gene>
    <name evidence="16" type="ORF">D0544_14910</name>
</gene>
<dbReference type="InterPro" id="IPR003661">
    <property type="entry name" value="HisK_dim/P_dom"/>
</dbReference>
<feature type="domain" description="Histidine kinase" evidence="15">
    <location>
        <begin position="135"/>
        <end position="353"/>
    </location>
</feature>
<dbReference type="CDD" id="cd00130">
    <property type="entry name" value="PAS"/>
    <property type="match status" value="1"/>
</dbReference>
<evidence type="ECO:0000313" key="17">
    <source>
        <dbReference type="Proteomes" id="UP000280792"/>
    </source>
</evidence>
<dbReference type="SUPFAM" id="SSF55785">
    <property type="entry name" value="PYP-like sensor domain (PAS domain)"/>
    <property type="match status" value="1"/>
</dbReference>
<dbReference type="Pfam" id="PF00989">
    <property type="entry name" value="PAS"/>
    <property type="match status" value="1"/>
</dbReference>
<evidence type="ECO:0000256" key="12">
    <source>
        <dbReference type="ARBA" id="ARBA00039567"/>
    </source>
</evidence>
<dbReference type="InterPro" id="IPR013767">
    <property type="entry name" value="PAS_fold"/>
</dbReference>
<accession>A0A3P3VK72</accession>
<keyword evidence="7" id="KW-0378">Hydrolase</keyword>
<dbReference type="InterPro" id="IPR003594">
    <property type="entry name" value="HATPase_dom"/>
</dbReference>
<dbReference type="PRINTS" id="PR00344">
    <property type="entry name" value="BCTRLSENSOR"/>
</dbReference>
<dbReference type="GO" id="GO:0005524">
    <property type="term" value="F:ATP binding"/>
    <property type="evidence" value="ECO:0007669"/>
    <property type="project" value="UniProtKB-KW"/>
</dbReference>
<dbReference type="RefSeq" id="WP_125017507.1">
    <property type="nucleotide sequence ID" value="NZ_QWEZ01000002.1"/>
</dbReference>
<protein>
    <recommendedName>
        <fullName evidence="12">Sensory histidine kinase/phosphatase NtrB</fullName>
        <ecNumber evidence="2">2.7.13.3</ecNumber>
    </recommendedName>
    <alternativeName>
        <fullName evidence="13">Nitrogen regulation protein NR(II)</fullName>
    </alternativeName>
    <alternativeName>
        <fullName evidence="14">Nitrogen regulator II</fullName>
    </alternativeName>
</protein>
<evidence type="ECO:0000256" key="10">
    <source>
        <dbReference type="ARBA" id="ARBA00023231"/>
    </source>
</evidence>
<dbReference type="PANTHER" id="PTHR43065">
    <property type="entry name" value="SENSOR HISTIDINE KINASE"/>
    <property type="match status" value="1"/>
</dbReference>
<dbReference type="SMART" id="SM00388">
    <property type="entry name" value="HisKA"/>
    <property type="match status" value="1"/>
</dbReference>
<dbReference type="Pfam" id="PF02518">
    <property type="entry name" value="HATPase_c"/>
    <property type="match status" value="1"/>
</dbReference>
<keyword evidence="5" id="KW-0547">Nucleotide-binding</keyword>
<dbReference type="Gene3D" id="3.30.565.10">
    <property type="entry name" value="Histidine kinase-like ATPase, C-terminal domain"/>
    <property type="match status" value="1"/>
</dbReference>
<dbReference type="Pfam" id="PF00512">
    <property type="entry name" value="HisKA"/>
    <property type="match status" value="1"/>
</dbReference>
<dbReference type="InterPro" id="IPR036890">
    <property type="entry name" value="HATPase_C_sf"/>
</dbReference>
<dbReference type="InterPro" id="IPR000014">
    <property type="entry name" value="PAS"/>
</dbReference>
<dbReference type="AlphaFoldDB" id="A0A3P3VK72"/>
<dbReference type="Gene3D" id="1.10.287.130">
    <property type="match status" value="1"/>
</dbReference>
<reference evidence="16 17" key="2">
    <citation type="submission" date="2018-12" db="EMBL/GenBank/DDBJ databases">
        <title>Simiduia agarivorans gen. nov., sp. nov., a marine, agarolytic bacterium isolated from shallow coastal water from Keelung, Taiwan.</title>
        <authorList>
            <person name="Shieh W.Y."/>
        </authorList>
    </citation>
    <scope>NUCLEOTIDE SEQUENCE [LARGE SCALE GENOMIC DNA]</scope>
    <source>
        <strain evidence="16 17">GTF-13</strain>
    </source>
</reference>
<dbReference type="GO" id="GO:0016787">
    <property type="term" value="F:hydrolase activity"/>
    <property type="evidence" value="ECO:0007669"/>
    <property type="project" value="UniProtKB-KW"/>
</dbReference>
<dbReference type="InterPro" id="IPR005467">
    <property type="entry name" value="His_kinase_dom"/>
</dbReference>
<dbReference type="InterPro" id="IPR004358">
    <property type="entry name" value="Sig_transdc_His_kin-like_C"/>
</dbReference>
<dbReference type="Proteomes" id="UP000280792">
    <property type="component" value="Unassembled WGS sequence"/>
</dbReference>
<evidence type="ECO:0000256" key="6">
    <source>
        <dbReference type="ARBA" id="ARBA00022777"/>
    </source>
</evidence>
<keyword evidence="6" id="KW-0418">Kinase</keyword>
<evidence type="ECO:0000256" key="11">
    <source>
        <dbReference type="ARBA" id="ARBA00037696"/>
    </source>
</evidence>
<evidence type="ECO:0000313" key="16">
    <source>
        <dbReference type="EMBL" id="RRJ83125.1"/>
    </source>
</evidence>
<keyword evidence="3" id="KW-0597">Phosphoprotein</keyword>
<evidence type="ECO:0000256" key="5">
    <source>
        <dbReference type="ARBA" id="ARBA00022741"/>
    </source>
</evidence>
<evidence type="ECO:0000256" key="3">
    <source>
        <dbReference type="ARBA" id="ARBA00022553"/>
    </source>
</evidence>
<comment type="catalytic activity">
    <reaction evidence="1">
        <text>ATP + protein L-histidine = ADP + protein N-phospho-L-histidine.</text>
        <dbReference type="EC" id="2.7.13.3"/>
    </reaction>
</comment>
<dbReference type="GO" id="GO:0006355">
    <property type="term" value="P:regulation of DNA-templated transcription"/>
    <property type="evidence" value="ECO:0007669"/>
    <property type="project" value="InterPro"/>
</dbReference>
<dbReference type="Gene3D" id="3.30.450.20">
    <property type="entry name" value="PAS domain"/>
    <property type="match status" value="1"/>
</dbReference>
<evidence type="ECO:0000259" key="15">
    <source>
        <dbReference type="PROSITE" id="PS50109"/>
    </source>
</evidence>
<reference evidence="16 17" key="1">
    <citation type="submission" date="2018-08" db="EMBL/GenBank/DDBJ databases">
        <authorList>
            <person name="Khan S.A."/>
        </authorList>
    </citation>
    <scope>NUCLEOTIDE SEQUENCE [LARGE SCALE GENOMIC DNA]</scope>
    <source>
        <strain evidence="16 17">GTF-13</strain>
    </source>
</reference>
<name>A0A3P3VK72_9GAMM</name>
<dbReference type="NCBIfam" id="NF008293">
    <property type="entry name" value="PRK11073.1"/>
    <property type="match status" value="1"/>
</dbReference>
<comment type="function">
    <text evidence="11">Member of the two-component regulatory system NtrB/NtrC, which controls expression of the nitrogen-regulated (ntr) genes in response to nitrogen limitation. Under conditions of nitrogen limitation, NtrB autophosphorylates and transfers the phosphoryl group to NtrC. In the presence of nitrogen, acts as a phosphatase that dephosphorylates and inactivates NtrC.</text>
</comment>